<dbReference type="GO" id="GO:0036064">
    <property type="term" value="C:ciliary basal body"/>
    <property type="evidence" value="ECO:0007669"/>
    <property type="project" value="TreeGrafter"/>
</dbReference>
<dbReference type="AlphaFoldDB" id="A0AAU9LC40"/>
<dbReference type="InterPro" id="IPR035969">
    <property type="entry name" value="Rab-GAP_TBC_sf"/>
</dbReference>
<feature type="region of interest" description="Disordered" evidence="12">
    <location>
        <begin position="799"/>
        <end position="886"/>
    </location>
</feature>
<name>A0AAU9LC40_9STRA</name>
<keyword evidence="10" id="KW-0966">Cell projection</keyword>
<gene>
    <name evidence="15" type="ORF">PBS001_LOCUS813</name>
    <name evidence="14" type="ORF">PBS003_LOCUS7104</name>
</gene>
<keyword evidence="4" id="KW-0963">Cytoplasm</keyword>
<dbReference type="SUPFAM" id="SSF47923">
    <property type="entry name" value="Ypt/Rab-GAP domain of gyp1p"/>
    <property type="match status" value="2"/>
</dbReference>
<evidence type="ECO:0000313" key="16">
    <source>
        <dbReference type="Proteomes" id="UP001158986"/>
    </source>
</evidence>
<dbReference type="InterPro" id="IPR001680">
    <property type="entry name" value="WD40_rpt"/>
</dbReference>
<dbReference type="PANTHER" id="PTHR19853">
    <property type="entry name" value="WD REPEAT CONTAINING PROTEIN 3 WDR3"/>
    <property type="match status" value="1"/>
</dbReference>
<dbReference type="InterPro" id="IPR051570">
    <property type="entry name" value="TBC1_cilium_biogenesis"/>
</dbReference>
<evidence type="ECO:0000256" key="5">
    <source>
        <dbReference type="ARBA" id="ARBA00022574"/>
    </source>
</evidence>
<proteinExistence type="predicted"/>
<dbReference type="EMBL" id="CAKLCB010000049">
    <property type="protein sequence ID" value="CAH0514035.1"/>
    <property type="molecule type" value="Genomic_DNA"/>
</dbReference>
<evidence type="ECO:0000313" key="14">
    <source>
        <dbReference type="EMBL" id="CAH0480482.1"/>
    </source>
</evidence>
<feature type="region of interest" description="Disordered" evidence="12">
    <location>
        <begin position="402"/>
        <end position="423"/>
    </location>
</feature>
<dbReference type="InterPro" id="IPR036322">
    <property type="entry name" value="WD40_repeat_dom_sf"/>
</dbReference>
<comment type="function">
    <text evidence="11">Molecular adapter which is involved in cilium biogenesis. Part of a functional complex including OFD1 a centriolar protein involved in cilium assembly. Could regulate the cAMP-dependent phosphorylation of OFD1, and its subsequent ubiquitination by PJA2 which ultimately leads to its proteasomal degradation.</text>
</comment>
<dbReference type="Gene3D" id="2.130.10.10">
    <property type="entry name" value="YVTN repeat-like/Quinoprotein amine dehydrogenase"/>
    <property type="match status" value="1"/>
</dbReference>
<feature type="compositionally biased region" description="Basic and acidic residues" evidence="12">
    <location>
        <begin position="374"/>
        <end position="385"/>
    </location>
</feature>
<evidence type="ECO:0000313" key="15">
    <source>
        <dbReference type="EMBL" id="CAH0514035.1"/>
    </source>
</evidence>
<evidence type="ECO:0000256" key="4">
    <source>
        <dbReference type="ARBA" id="ARBA00022490"/>
    </source>
</evidence>
<dbReference type="SUPFAM" id="SSF50978">
    <property type="entry name" value="WD40 repeat-like"/>
    <property type="match status" value="1"/>
</dbReference>
<keyword evidence="6" id="KW-0677">Repeat</keyword>
<sequence length="1233" mass="138990">MVQTLELQATQDGIIWPRRPLVSSKGLLSCVKNLSYSFHDKRSASFRAVSFNASGDLLAATDERGRIFAFYVTGNRYSLVQNIGTATIYCCFNPKRKTELLVTCEDKTVRCIDVQSQVLISTLRGHKFPAQCAAFHDSGQLALTASQDAVILWDTKDWSRYRVLNAGPGVQEATFVARGTLVAVCFQDDTILMWDLESLELHYRFTLPEKEQSPGLQRITVSDDHQVLVASGRAPFIYVWDFESQTIRRIMELPSPIKQVVRHAFLPRHNTVIGILADDGDVFFVDVVAKNPQVQLEISNPGCTIHTFDIECHSRYLAVSTSDGFLLLYDMEIARETAARAQRRQMKNGLVKLGGHDCIHARPGLQKPGFSDDVDPKADTPEDNHPVPSKLIDSLFGAKYTRQTGRRAKQNRSGATTSSMEASLMRRSSATQANVRTAIGSPNALTTKVKVANDNSPTWRKKFRTRKTSSISRFPAQMTAQEIEVNRKRLVRFLKCNGKYPKKYRVLVWRFLLRLPKNEEAFLSLVAKGKHPVFVRLNDQYLLQDGRTFRRLHRILSAMVYWCPAFGNVGCLPAIVYPFVKIFRENDLAAFETSVSIMLHWCGEFLVSLPYPPVFAMHAIEIELARQDAKLYDHFTQYQVASETYAWSLLETIFTEVLSEDEWMCLWDHLFTMSDTPQLLFVAVLAYLSYFRTALLAVCDRYSIEQFFHQQNSINIQKFIQLMMNLRNKLNVNSFTVIEDPLAGDSTAQGHGRFWPLSRGHYPTFAPTSQFIVDFQISERNRIALVNAQLAYKQKFLDHSEGGSDTVRGRAETSKVKAHGNEDENSRHHLREYTRREAVAEARVQNSCHDHHNRDDASHSNRERKSHCRRNAPAGDELHGNALEGHEPLPRTKAYEFAVHTPVERPLSMSLASVSLRKGMAKASLVEKTLCNFSSRISSHSSDGSMESLIRDEVAVDEVSSTHSIETMRGVRMTEEVKSQDRYAAGCITRPSGKQSSLQAALGLSEVESKAIRTPHATQTVSQEHLEANIAPQAAREITQAQEEEVQFPLQLSVKNEDTTFTPRALSNLPRSQEGLEPMFISQDSKVCTLANNDKLSVLESTTEEDSKAVELAYIPRLNSNRIDSNAGAEQDVAPVDDVVESCDSDSKGNANDLTVMAPLQRPIAELEKRLGICFDDFSDNEKDEHESVDGLFDILDTSEENESIEEDRVNLLYRAKRLLELSSFDTDSNEDL</sequence>
<dbReference type="EMBL" id="CAKKTJ010000324">
    <property type="protein sequence ID" value="CAH0480482.1"/>
    <property type="molecule type" value="Genomic_DNA"/>
</dbReference>
<evidence type="ECO:0000256" key="3">
    <source>
        <dbReference type="ARBA" id="ARBA00014199"/>
    </source>
</evidence>
<keyword evidence="16" id="KW-1185">Reference proteome</keyword>
<dbReference type="InterPro" id="IPR015943">
    <property type="entry name" value="WD40/YVTN_repeat-like_dom_sf"/>
</dbReference>
<evidence type="ECO:0000259" key="13">
    <source>
        <dbReference type="PROSITE" id="PS50086"/>
    </source>
</evidence>
<keyword evidence="5" id="KW-0853">WD repeat</keyword>
<dbReference type="Gene3D" id="1.10.472.80">
    <property type="entry name" value="Ypt/Rab-GAP domain of gyp1p, domain 3"/>
    <property type="match status" value="1"/>
</dbReference>
<comment type="caution">
    <text evidence="14">The sequence shown here is derived from an EMBL/GenBank/DDBJ whole genome shotgun (WGS) entry which is preliminary data.</text>
</comment>
<dbReference type="Proteomes" id="UP001160483">
    <property type="component" value="Unassembled WGS sequence"/>
</dbReference>
<evidence type="ECO:0000313" key="17">
    <source>
        <dbReference type="Proteomes" id="UP001160483"/>
    </source>
</evidence>
<dbReference type="GO" id="GO:0060271">
    <property type="term" value="P:cilium assembly"/>
    <property type="evidence" value="ECO:0007669"/>
    <property type="project" value="TreeGrafter"/>
</dbReference>
<evidence type="ECO:0000256" key="7">
    <source>
        <dbReference type="ARBA" id="ARBA00022794"/>
    </source>
</evidence>
<keyword evidence="7" id="KW-0970">Cilium biogenesis/degradation</keyword>
<feature type="compositionally biased region" description="Basic and acidic residues" evidence="12">
    <location>
        <begin position="876"/>
        <end position="886"/>
    </location>
</feature>
<organism evidence="14 17">
    <name type="scientific">Peronospora belbahrii</name>
    <dbReference type="NCBI Taxonomy" id="622444"/>
    <lineage>
        <taxon>Eukaryota</taxon>
        <taxon>Sar</taxon>
        <taxon>Stramenopiles</taxon>
        <taxon>Oomycota</taxon>
        <taxon>Peronosporomycetes</taxon>
        <taxon>Peronosporales</taxon>
        <taxon>Peronosporaceae</taxon>
        <taxon>Peronospora</taxon>
    </lineage>
</organism>
<evidence type="ECO:0000256" key="10">
    <source>
        <dbReference type="ARBA" id="ARBA00023273"/>
    </source>
</evidence>
<comment type="subcellular location">
    <subcellularLocation>
        <location evidence="1">Cytoplasm</location>
        <location evidence="1">Cytoskeleton</location>
        <location evidence="1">Cilium basal body</location>
    </subcellularLocation>
    <subcellularLocation>
        <location evidence="2">Cytoplasm</location>
        <location evidence="2">Cytoskeleton</location>
        <location evidence="2">Microtubule organizing center</location>
        <location evidence="2">Centrosome</location>
        <location evidence="2">Centriolar satellite</location>
    </subcellularLocation>
</comment>
<evidence type="ECO:0000256" key="8">
    <source>
        <dbReference type="ARBA" id="ARBA00023054"/>
    </source>
</evidence>
<evidence type="ECO:0000256" key="6">
    <source>
        <dbReference type="ARBA" id="ARBA00022737"/>
    </source>
</evidence>
<evidence type="ECO:0000256" key="11">
    <source>
        <dbReference type="ARBA" id="ARBA00034464"/>
    </source>
</evidence>
<dbReference type="InterPro" id="IPR000195">
    <property type="entry name" value="Rab-GAP-TBC_dom"/>
</dbReference>
<dbReference type="Pfam" id="PF00400">
    <property type="entry name" value="WD40"/>
    <property type="match status" value="1"/>
</dbReference>
<feature type="region of interest" description="Disordered" evidence="12">
    <location>
        <begin position="362"/>
        <end position="390"/>
    </location>
</feature>
<dbReference type="SMART" id="SM00320">
    <property type="entry name" value="WD40"/>
    <property type="match status" value="6"/>
</dbReference>
<accession>A0AAU9LC40</accession>
<evidence type="ECO:0000256" key="2">
    <source>
        <dbReference type="ARBA" id="ARBA00004607"/>
    </source>
</evidence>
<dbReference type="PROSITE" id="PS50086">
    <property type="entry name" value="TBC_RABGAP"/>
    <property type="match status" value="1"/>
</dbReference>
<dbReference type="Pfam" id="PF00566">
    <property type="entry name" value="RabGAP-TBC"/>
    <property type="match status" value="1"/>
</dbReference>
<feature type="compositionally biased region" description="Basic and acidic residues" evidence="12">
    <location>
        <begin position="799"/>
        <end position="840"/>
    </location>
</feature>
<keyword evidence="8" id="KW-0175">Coiled coil</keyword>
<keyword evidence="9" id="KW-0206">Cytoskeleton</keyword>
<protein>
    <recommendedName>
        <fullName evidence="3">TBC1 domain family member 31</fullName>
    </recommendedName>
</protein>
<feature type="domain" description="Rab-GAP TBC" evidence="13">
    <location>
        <begin position="499"/>
        <end position="674"/>
    </location>
</feature>
<reference evidence="14 16" key="1">
    <citation type="submission" date="2021-11" db="EMBL/GenBank/DDBJ databases">
        <authorList>
            <person name="Islam A."/>
            <person name="Islam S."/>
            <person name="Flora M.S."/>
            <person name="Rahman M."/>
            <person name="Ziaur R.M."/>
            <person name="Epstein J.H."/>
            <person name="Hassan M."/>
            <person name="Klassen M."/>
            <person name="Woodard K."/>
            <person name="Webb A."/>
            <person name="Webby R.J."/>
            <person name="El Zowalaty M.E."/>
        </authorList>
    </citation>
    <scope>NUCLEOTIDE SEQUENCE</scope>
    <source>
        <strain evidence="15">Pbs1</strain>
        <strain evidence="14">Pbs3</strain>
    </source>
</reference>
<feature type="compositionally biased region" description="Polar residues" evidence="12">
    <location>
        <begin position="411"/>
        <end position="423"/>
    </location>
</feature>
<evidence type="ECO:0000256" key="12">
    <source>
        <dbReference type="SAM" id="MobiDB-lite"/>
    </source>
</evidence>
<evidence type="ECO:0000256" key="9">
    <source>
        <dbReference type="ARBA" id="ARBA00023212"/>
    </source>
</evidence>
<dbReference type="GO" id="GO:0034451">
    <property type="term" value="C:centriolar satellite"/>
    <property type="evidence" value="ECO:0007669"/>
    <property type="project" value="UniProtKB-SubCell"/>
</dbReference>
<feature type="compositionally biased region" description="Basic and acidic residues" evidence="12">
    <location>
        <begin position="848"/>
        <end position="863"/>
    </location>
</feature>
<evidence type="ECO:0000256" key="1">
    <source>
        <dbReference type="ARBA" id="ARBA00004120"/>
    </source>
</evidence>
<dbReference type="Proteomes" id="UP001158986">
    <property type="component" value="Unassembled WGS sequence"/>
</dbReference>
<dbReference type="PANTHER" id="PTHR19853:SF1">
    <property type="entry name" value="TBC1 DOMAIN FAMILY MEMBER 31"/>
    <property type="match status" value="1"/>
</dbReference>